<sequence length="298" mass="32620">MNILFTGGTGLIGSAFIKGIGQDYHYTVLTRQPEQAKCILGPKVKTITRLDALKDLNAFDAVINLAGEPIADKRWSAARKVKLEQSRWALTEQLIQLIQDSNAPPQVFISGSAVGYYGRQGQQPITEESATPHPEYSHTLCKVWEDTAQAAADKTRLCIVRTGIVLAPKGGALAKMATPFKLGLGGPIGSGQQMMSWIHLDDMVRALHFLLQEEACQGAFNATAPHPVSNREFSQTLARTLNRPCFFKVPAFVMRGLLGEMADLVLTGQAAIPKRLQDHGFEFEYPNLVPALRHTLQG</sequence>
<dbReference type="Proteomes" id="UP000286976">
    <property type="component" value="Unassembled WGS sequence"/>
</dbReference>
<dbReference type="Gene3D" id="3.40.50.720">
    <property type="entry name" value="NAD(P)-binding Rossmann-like Domain"/>
    <property type="match status" value="1"/>
</dbReference>
<gene>
    <name evidence="4" type="ORF">CWE15_07265</name>
</gene>
<dbReference type="Pfam" id="PF08338">
    <property type="entry name" value="DUF1731"/>
    <property type="match status" value="1"/>
</dbReference>
<keyword evidence="5" id="KW-1185">Reference proteome</keyword>
<dbReference type="EMBL" id="PIPQ01000003">
    <property type="protein sequence ID" value="RUO40544.1"/>
    <property type="molecule type" value="Genomic_DNA"/>
</dbReference>
<dbReference type="PANTHER" id="PTHR11092:SF0">
    <property type="entry name" value="EPIMERASE FAMILY PROTEIN SDR39U1"/>
    <property type="match status" value="1"/>
</dbReference>
<evidence type="ECO:0000313" key="5">
    <source>
        <dbReference type="Proteomes" id="UP000286976"/>
    </source>
</evidence>
<dbReference type="InterPro" id="IPR001509">
    <property type="entry name" value="Epimerase_deHydtase"/>
</dbReference>
<name>A0A432X225_9GAMM</name>
<dbReference type="InterPro" id="IPR010099">
    <property type="entry name" value="SDR39U1"/>
</dbReference>
<dbReference type="AlphaFoldDB" id="A0A432X225"/>
<dbReference type="SUPFAM" id="SSF51735">
    <property type="entry name" value="NAD(P)-binding Rossmann-fold domains"/>
    <property type="match status" value="1"/>
</dbReference>
<evidence type="ECO:0000313" key="4">
    <source>
        <dbReference type="EMBL" id="RUO40544.1"/>
    </source>
</evidence>
<dbReference type="InterPro" id="IPR013549">
    <property type="entry name" value="DUF1731"/>
</dbReference>
<dbReference type="InterPro" id="IPR036291">
    <property type="entry name" value="NAD(P)-bd_dom_sf"/>
</dbReference>
<evidence type="ECO:0000259" key="2">
    <source>
        <dbReference type="Pfam" id="PF01370"/>
    </source>
</evidence>
<comment type="caution">
    <text evidence="4">The sequence shown here is derived from an EMBL/GenBank/DDBJ whole genome shotgun (WGS) entry which is preliminary data.</text>
</comment>
<accession>A0A432X225</accession>
<dbReference type="Pfam" id="PF01370">
    <property type="entry name" value="Epimerase"/>
    <property type="match status" value="1"/>
</dbReference>
<evidence type="ECO:0000259" key="3">
    <source>
        <dbReference type="Pfam" id="PF08338"/>
    </source>
</evidence>
<reference evidence="4 5" key="1">
    <citation type="journal article" date="2011" name="Front. Microbiol.">
        <title>Genomic signatures of strain selection and enhancement in Bacillus atrophaeus var. globigii, a historical biowarfare simulant.</title>
        <authorList>
            <person name="Gibbons H.S."/>
            <person name="Broomall S.M."/>
            <person name="McNew L.A."/>
            <person name="Daligault H."/>
            <person name="Chapman C."/>
            <person name="Bruce D."/>
            <person name="Karavis M."/>
            <person name="Krepps M."/>
            <person name="McGregor P.A."/>
            <person name="Hong C."/>
            <person name="Park K.H."/>
            <person name="Akmal A."/>
            <person name="Feldman A."/>
            <person name="Lin J.S."/>
            <person name="Chang W.E."/>
            <person name="Higgs B.W."/>
            <person name="Demirev P."/>
            <person name="Lindquist J."/>
            <person name="Liem A."/>
            <person name="Fochler E."/>
            <person name="Read T.D."/>
            <person name="Tapia R."/>
            <person name="Johnson S."/>
            <person name="Bishop-Lilly K.A."/>
            <person name="Detter C."/>
            <person name="Han C."/>
            <person name="Sozhamannan S."/>
            <person name="Rosenzweig C.N."/>
            <person name="Skowronski E.W."/>
        </authorList>
    </citation>
    <scope>NUCLEOTIDE SEQUENCE [LARGE SCALE GENOMIC DNA]</scope>
    <source>
        <strain evidence="4 5">AIT1</strain>
    </source>
</reference>
<dbReference type="RefSeq" id="WP_126757420.1">
    <property type="nucleotide sequence ID" value="NZ_PIPQ01000003.1"/>
</dbReference>
<organism evidence="4 5">
    <name type="scientific">Aliidiomarina taiwanensis</name>
    <dbReference type="NCBI Taxonomy" id="946228"/>
    <lineage>
        <taxon>Bacteria</taxon>
        <taxon>Pseudomonadati</taxon>
        <taxon>Pseudomonadota</taxon>
        <taxon>Gammaproteobacteria</taxon>
        <taxon>Alteromonadales</taxon>
        <taxon>Idiomarinaceae</taxon>
        <taxon>Aliidiomarina</taxon>
    </lineage>
</organism>
<dbReference type="PANTHER" id="PTHR11092">
    <property type="entry name" value="SUGAR NUCLEOTIDE EPIMERASE RELATED"/>
    <property type="match status" value="1"/>
</dbReference>
<dbReference type="CDD" id="cd05242">
    <property type="entry name" value="SDR_a8"/>
    <property type="match status" value="1"/>
</dbReference>
<feature type="domain" description="DUF1731" evidence="3">
    <location>
        <begin position="249"/>
        <end position="294"/>
    </location>
</feature>
<evidence type="ECO:0000256" key="1">
    <source>
        <dbReference type="ARBA" id="ARBA00009353"/>
    </source>
</evidence>
<proteinExistence type="inferred from homology"/>
<feature type="domain" description="NAD-dependent epimerase/dehydratase" evidence="2">
    <location>
        <begin position="3"/>
        <end position="220"/>
    </location>
</feature>
<comment type="similarity">
    <text evidence="1">Belongs to the NAD(P)-dependent epimerase/dehydratase family. SDR39U1 subfamily.</text>
</comment>
<dbReference type="NCBIfam" id="TIGR01777">
    <property type="entry name" value="yfcH"/>
    <property type="match status" value="1"/>
</dbReference>
<dbReference type="OrthoDB" id="9801773at2"/>
<protein>
    <submittedName>
        <fullName evidence="4">TIGR01777 family protein</fullName>
    </submittedName>
</protein>